<dbReference type="Gene3D" id="3.40.720.10">
    <property type="entry name" value="Alkaline Phosphatase, subunit A"/>
    <property type="match status" value="1"/>
</dbReference>
<protein>
    <submittedName>
        <fullName evidence="6">Arylsulfatase</fullName>
    </submittedName>
</protein>
<evidence type="ECO:0000256" key="2">
    <source>
        <dbReference type="ARBA" id="ARBA00022801"/>
    </source>
</evidence>
<feature type="domain" description="Sulfatase N-terminal" evidence="5">
    <location>
        <begin position="29"/>
        <end position="412"/>
    </location>
</feature>
<dbReference type="EMBL" id="JACBAZ010000002">
    <property type="protein sequence ID" value="NWK55275.1"/>
    <property type="molecule type" value="Genomic_DNA"/>
</dbReference>
<dbReference type="Pfam" id="PF00884">
    <property type="entry name" value="Sulfatase"/>
    <property type="match status" value="1"/>
</dbReference>
<name>A0A851GJB4_9BACT</name>
<evidence type="ECO:0000256" key="3">
    <source>
        <dbReference type="SAM" id="MobiDB-lite"/>
    </source>
</evidence>
<gene>
    <name evidence="6" type="ORF">HW115_06615</name>
</gene>
<dbReference type="CDD" id="cd16143">
    <property type="entry name" value="ARS_like"/>
    <property type="match status" value="1"/>
</dbReference>
<dbReference type="InterPro" id="IPR017850">
    <property type="entry name" value="Alkaline_phosphatase_core_sf"/>
</dbReference>
<dbReference type="AlphaFoldDB" id="A0A851GJB4"/>
<dbReference type="GO" id="GO:0016787">
    <property type="term" value="F:hydrolase activity"/>
    <property type="evidence" value="ECO:0007669"/>
    <property type="project" value="UniProtKB-KW"/>
</dbReference>
<accession>A0A851GJB4</accession>
<dbReference type="PANTHER" id="PTHR43751">
    <property type="entry name" value="SULFATASE"/>
    <property type="match status" value="1"/>
</dbReference>
<reference evidence="6 7" key="1">
    <citation type="submission" date="2020-07" db="EMBL/GenBank/DDBJ databases">
        <title>Roseicoccus Jingziensis gen. nov., sp. nov., isolated from coastal seawater.</title>
        <authorList>
            <person name="Feng X."/>
        </authorList>
    </citation>
    <scope>NUCLEOTIDE SEQUENCE [LARGE SCALE GENOMIC DNA]</scope>
    <source>
        <strain evidence="6 7">N1E253</strain>
    </source>
</reference>
<dbReference type="PROSITE" id="PS00523">
    <property type="entry name" value="SULFATASE_1"/>
    <property type="match status" value="1"/>
</dbReference>
<organism evidence="6 7">
    <name type="scientific">Oceaniferula marina</name>
    <dbReference type="NCBI Taxonomy" id="2748318"/>
    <lineage>
        <taxon>Bacteria</taxon>
        <taxon>Pseudomonadati</taxon>
        <taxon>Verrucomicrobiota</taxon>
        <taxon>Verrucomicrobiia</taxon>
        <taxon>Verrucomicrobiales</taxon>
        <taxon>Verrucomicrobiaceae</taxon>
        <taxon>Oceaniferula</taxon>
    </lineage>
</organism>
<keyword evidence="4" id="KW-0732">Signal</keyword>
<keyword evidence="2" id="KW-0378">Hydrolase</keyword>
<dbReference type="PANTHER" id="PTHR43751:SF3">
    <property type="entry name" value="SULFATASE N-TERMINAL DOMAIN-CONTAINING PROTEIN"/>
    <property type="match status" value="1"/>
</dbReference>
<feature type="signal peptide" evidence="4">
    <location>
        <begin position="1"/>
        <end position="21"/>
    </location>
</feature>
<dbReference type="InterPro" id="IPR000917">
    <property type="entry name" value="Sulfatase_N"/>
</dbReference>
<evidence type="ECO:0000256" key="4">
    <source>
        <dbReference type="SAM" id="SignalP"/>
    </source>
</evidence>
<comment type="similarity">
    <text evidence="1">Belongs to the sulfatase family.</text>
</comment>
<dbReference type="Proteomes" id="UP000557872">
    <property type="component" value="Unassembled WGS sequence"/>
</dbReference>
<evidence type="ECO:0000313" key="6">
    <source>
        <dbReference type="EMBL" id="NWK55275.1"/>
    </source>
</evidence>
<feature type="chain" id="PRO_5032441166" evidence="4">
    <location>
        <begin position="22"/>
        <end position="509"/>
    </location>
</feature>
<dbReference type="Gene3D" id="3.30.1120.10">
    <property type="match status" value="1"/>
</dbReference>
<evidence type="ECO:0000259" key="5">
    <source>
        <dbReference type="Pfam" id="PF00884"/>
    </source>
</evidence>
<dbReference type="InterPro" id="IPR052701">
    <property type="entry name" value="GAG_Ulvan_Degrading_Sulfatases"/>
</dbReference>
<evidence type="ECO:0000313" key="7">
    <source>
        <dbReference type="Proteomes" id="UP000557872"/>
    </source>
</evidence>
<dbReference type="PROSITE" id="PS00149">
    <property type="entry name" value="SULFATASE_2"/>
    <property type="match status" value="1"/>
</dbReference>
<comment type="caution">
    <text evidence="6">The sequence shown here is derived from an EMBL/GenBank/DDBJ whole genome shotgun (WGS) entry which is preliminary data.</text>
</comment>
<keyword evidence="7" id="KW-1185">Reference proteome</keyword>
<dbReference type="InterPro" id="IPR024607">
    <property type="entry name" value="Sulfatase_CS"/>
</dbReference>
<dbReference type="RefSeq" id="WP_178931799.1">
    <property type="nucleotide sequence ID" value="NZ_JACBAZ010000002.1"/>
</dbReference>
<sequence length="509" mass="55900">MKRTHLLITALIAGSTGILSAEVQTPQKPNVVIIYGDDVGFGDLGAYGAKLIPTPNLDKLAKESLQFTDGHCSAATCTPSRFSMLTGIHGFRHGVRVLAPNAPMKIKPEMFTLPQMFKKAGYQTAVIGKWHLGIGDGKTAVDWNADVKPGPLEIGFDYSFLLPSTNDRVPCVYLENHRVVNLDPADPLYVGKKPPEGFKGTVYPDGKKDRSAMTYYESSHGHNNSVINGIGRIGYQWGGKAALWNDETMADEFVNQTKKYLAGIDKKKPFFLYFASQDIHVPRTPHPRFKGKSKLSYRGDAMVQFDWASGEVLKALDEHGLTDNTIVIFSSDNGPVYDDGYKDGTTVQTSTKESDRGHDGSGPYRGGKYQIYEGGTRVPFLIKWPGKIKPGKSEALVSQIDFLASFASLVGVELTATQGIDSRNMLPALLGQDEKGLPYMIEEAGILALRQGPWKYIQPRGKKGKAQLYNLDSDVGEQNNIIAQQPERAKAMAEQLEKAKQAKQGLRNL</sequence>
<dbReference type="SUPFAM" id="SSF53649">
    <property type="entry name" value="Alkaline phosphatase-like"/>
    <property type="match status" value="1"/>
</dbReference>
<evidence type="ECO:0000256" key="1">
    <source>
        <dbReference type="ARBA" id="ARBA00008779"/>
    </source>
</evidence>
<feature type="region of interest" description="Disordered" evidence="3">
    <location>
        <begin position="341"/>
        <end position="367"/>
    </location>
</feature>
<proteinExistence type="inferred from homology"/>